<protein>
    <submittedName>
        <fullName evidence="1">Uncharacterized protein</fullName>
    </submittedName>
</protein>
<reference evidence="1" key="4">
    <citation type="submission" date="2025-08" db="UniProtKB">
        <authorList>
            <consortium name="Ensembl"/>
        </authorList>
    </citation>
    <scope>IDENTIFICATION</scope>
</reference>
<dbReference type="Ensembl" id="ENSRFET00010015066.1">
    <property type="protein sequence ID" value="ENSRFEP00010013777.1"/>
    <property type="gene ID" value="ENSRFEG00010009360.1"/>
</dbReference>
<reference evidence="2" key="3">
    <citation type="submission" date="2018-12" db="EMBL/GenBank/DDBJ databases">
        <title>G10K-VGP greater horseshoe bat female genome, primary haplotype.</title>
        <authorList>
            <person name="Teeling E."/>
            <person name="Myers G."/>
            <person name="Vernes S."/>
            <person name="Pippel M."/>
            <person name="Winkler S."/>
            <person name="Fedrigo O."/>
            <person name="Rhie A."/>
            <person name="Koren S."/>
            <person name="Phillippy A."/>
            <person name="Lewin H."/>
            <person name="Damas J."/>
            <person name="Howe K."/>
            <person name="Mountcastle J."/>
            <person name="Jarvis E.D."/>
        </authorList>
    </citation>
    <scope>NUCLEOTIDE SEQUENCE [LARGE SCALE GENOMIC DNA]</scope>
</reference>
<dbReference type="InParanoid" id="A0A671ETY2"/>
<reference evidence="1" key="5">
    <citation type="submission" date="2025-09" db="UniProtKB">
        <authorList>
            <consortium name="Ensembl"/>
        </authorList>
    </citation>
    <scope>IDENTIFICATION</scope>
</reference>
<reference evidence="1 2" key="2">
    <citation type="journal article" date="2018" name="Annu Rev Anim Biosci">
        <title>Bat Biology, Genomes, and the Bat1K Project: To Generate Chromosome-Level Genomes for All Living Bat Species.</title>
        <authorList>
            <person name="Teeling E.C."/>
            <person name="Vernes S.C."/>
            <person name="Davalos L.M."/>
            <person name="Ray D.A."/>
            <person name="Gilbert M.T.P."/>
            <person name="Myers E."/>
        </authorList>
    </citation>
    <scope>NUCLEOTIDE SEQUENCE</scope>
</reference>
<name>A0A671ETY2_RHIFE</name>
<dbReference type="AlphaFoldDB" id="A0A671ETY2"/>
<accession>A0A671ETY2</accession>
<organism evidence="1 2">
    <name type="scientific">Rhinolophus ferrumequinum</name>
    <name type="common">Greater horseshoe bat</name>
    <dbReference type="NCBI Taxonomy" id="59479"/>
    <lineage>
        <taxon>Eukaryota</taxon>
        <taxon>Metazoa</taxon>
        <taxon>Chordata</taxon>
        <taxon>Craniata</taxon>
        <taxon>Vertebrata</taxon>
        <taxon>Euteleostomi</taxon>
        <taxon>Mammalia</taxon>
        <taxon>Eutheria</taxon>
        <taxon>Laurasiatheria</taxon>
        <taxon>Chiroptera</taxon>
        <taxon>Yinpterochiroptera</taxon>
        <taxon>Rhinolophoidea</taxon>
        <taxon>Rhinolophidae</taxon>
        <taxon>Rhinolophinae</taxon>
        <taxon>Rhinolophus</taxon>
    </lineage>
</organism>
<evidence type="ECO:0000313" key="1">
    <source>
        <dbReference type="Ensembl" id="ENSRFEP00010013777.1"/>
    </source>
</evidence>
<dbReference type="Proteomes" id="UP000472240">
    <property type="component" value="Chromosome 25"/>
</dbReference>
<dbReference type="GeneTree" id="ENSGT00390000017082"/>
<proteinExistence type="predicted"/>
<dbReference type="OMA" id="TDTWALC"/>
<evidence type="ECO:0000313" key="2">
    <source>
        <dbReference type="Proteomes" id="UP000472240"/>
    </source>
</evidence>
<reference evidence="1 2" key="1">
    <citation type="journal article" date="2015" name="Annu Rev Anim Biosci">
        <title>The Genome 10K Project: a way forward.</title>
        <authorList>
            <person name="Koepfli K.P."/>
            <person name="Paten B."/>
            <person name="O'Brien S.J."/>
            <person name="Koepfli K.P."/>
            <person name="Paten B."/>
            <person name="Antunes A."/>
            <person name="Belov K."/>
            <person name="Bustamante C."/>
            <person name="Castoe T.A."/>
            <person name="Clawson H."/>
            <person name="Crawford A.J."/>
            <person name="Diekhans M."/>
            <person name="Distel D."/>
            <person name="Durbin R."/>
            <person name="Earl D."/>
            <person name="Fujita M.K."/>
            <person name="Gamble T."/>
            <person name="Georges A."/>
            <person name="Gemmell N."/>
            <person name="Gilbert M.T."/>
            <person name="Graves J.M."/>
            <person name="Green R.E."/>
            <person name="Hickey G."/>
            <person name="Jarvis E.D."/>
            <person name="Johnson W."/>
            <person name="Komissarov A."/>
            <person name="Korf I."/>
            <person name="Kuhn R."/>
            <person name="Larkin D.M."/>
            <person name="Lewin H."/>
            <person name="Lopez J.V."/>
            <person name="Ma J."/>
            <person name="Marques-Bonet T."/>
            <person name="Miller W."/>
            <person name="Murphy R."/>
            <person name="Pevzner P."/>
            <person name="Shapiro B."/>
            <person name="Steiner C."/>
            <person name="Tamazian G."/>
            <person name="Venkatesh B."/>
            <person name="Wang J."/>
            <person name="Wayne R."/>
            <person name="Wiley E."/>
            <person name="Yang H."/>
            <person name="Zhang G."/>
            <person name="Haussler D."/>
            <person name="Ryder O."/>
            <person name="O'Brien S.J."/>
        </authorList>
    </citation>
    <scope>NUCLEOTIDE SEQUENCE</scope>
</reference>
<sequence length="76" mass="7787">MGLLTSFRKAPSSSPAKDSSAILLAPSSVRPLLVRFPVSVAANTSSGNSAGNRHESGLLGSLETTGTWALCLSFPL</sequence>
<keyword evidence="2" id="KW-1185">Reference proteome</keyword>